<feature type="signal peptide" evidence="1">
    <location>
        <begin position="1"/>
        <end position="21"/>
    </location>
</feature>
<feature type="chain" id="PRO_5017467239" description="DUF2059 domain-containing protein" evidence="1">
    <location>
        <begin position="22"/>
        <end position="144"/>
    </location>
</feature>
<gene>
    <name evidence="2" type="ORF">DZ860_14595</name>
</gene>
<protein>
    <recommendedName>
        <fullName evidence="4">DUF2059 domain-containing protein</fullName>
    </recommendedName>
</protein>
<evidence type="ECO:0000313" key="2">
    <source>
        <dbReference type="EMBL" id="RJX69705.1"/>
    </source>
</evidence>
<name>A0A3A6QGQ8_9VIBR</name>
<dbReference type="EMBL" id="QVMU01000014">
    <property type="protein sequence ID" value="RJX69705.1"/>
    <property type="molecule type" value="Genomic_DNA"/>
</dbReference>
<comment type="caution">
    <text evidence="2">The sequence shown here is derived from an EMBL/GenBank/DDBJ whole genome shotgun (WGS) entry which is preliminary data.</text>
</comment>
<dbReference type="Proteomes" id="UP000273252">
    <property type="component" value="Unassembled WGS sequence"/>
</dbReference>
<sequence length="144" mass="15428">MRKLKLASLTLSIITSFHVNAEVMSQKQLDDLFVDSLVTPTALVNAFSQHTFIDNIELFLSQVIALRPSDLSEILTLLYSTHPDRVEELTAMALSLGVTSEDVTIAAINAGIDPTVVAEATAAGIVEPSLVPNAPTKKEPVSVN</sequence>
<organism evidence="2 3">
    <name type="scientific">Vibrio sinensis</name>
    <dbReference type="NCBI Taxonomy" id="2302434"/>
    <lineage>
        <taxon>Bacteria</taxon>
        <taxon>Pseudomonadati</taxon>
        <taxon>Pseudomonadota</taxon>
        <taxon>Gammaproteobacteria</taxon>
        <taxon>Vibrionales</taxon>
        <taxon>Vibrionaceae</taxon>
        <taxon>Vibrio</taxon>
    </lineage>
</organism>
<evidence type="ECO:0008006" key="4">
    <source>
        <dbReference type="Google" id="ProtNLM"/>
    </source>
</evidence>
<accession>A0A3A6QGQ8</accession>
<evidence type="ECO:0000256" key="1">
    <source>
        <dbReference type="SAM" id="SignalP"/>
    </source>
</evidence>
<proteinExistence type="predicted"/>
<dbReference type="AlphaFoldDB" id="A0A3A6QGQ8"/>
<keyword evidence="3" id="KW-1185">Reference proteome</keyword>
<evidence type="ECO:0000313" key="3">
    <source>
        <dbReference type="Proteomes" id="UP000273252"/>
    </source>
</evidence>
<keyword evidence="1" id="KW-0732">Signal</keyword>
<dbReference type="RefSeq" id="WP_120032535.1">
    <property type="nucleotide sequence ID" value="NZ_QVMU01000014.1"/>
</dbReference>
<reference evidence="2 3" key="1">
    <citation type="submission" date="2018-08" db="EMBL/GenBank/DDBJ databases">
        <title>Vibrio isolated from the Eastern China Marginal Seas.</title>
        <authorList>
            <person name="Li Y."/>
        </authorList>
    </citation>
    <scope>NUCLEOTIDE SEQUENCE [LARGE SCALE GENOMIC DNA]</scope>
    <source>
        <strain evidence="2 3">BEI233</strain>
    </source>
</reference>